<comment type="caution">
    <text evidence="2">The sequence shown here is derived from an EMBL/GenBank/DDBJ whole genome shotgun (WGS) entry which is preliminary data.</text>
</comment>
<feature type="compositionally biased region" description="Acidic residues" evidence="1">
    <location>
        <begin position="289"/>
        <end position="299"/>
    </location>
</feature>
<dbReference type="EMBL" id="JACEIK010000838">
    <property type="protein sequence ID" value="MCD7462843.1"/>
    <property type="molecule type" value="Genomic_DNA"/>
</dbReference>
<keyword evidence="3" id="KW-1185">Reference proteome</keyword>
<protein>
    <submittedName>
        <fullName evidence="2">Uncharacterized protein</fullName>
    </submittedName>
</protein>
<gene>
    <name evidence="2" type="ORF">HAX54_049455</name>
</gene>
<accession>A0ABS8SVS7</accession>
<feature type="region of interest" description="Disordered" evidence="1">
    <location>
        <begin position="278"/>
        <end position="310"/>
    </location>
</feature>
<reference evidence="2 3" key="1">
    <citation type="journal article" date="2021" name="BMC Genomics">
        <title>Datura genome reveals duplications of psychoactive alkaloid biosynthetic genes and high mutation rate following tissue culture.</title>
        <authorList>
            <person name="Rajewski A."/>
            <person name="Carter-House D."/>
            <person name="Stajich J."/>
            <person name="Litt A."/>
        </authorList>
    </citation>
    <scope>NUCLEOTIDE SEQUENCE [LARGE SCALE GENOMIC DNA]</scope>
    <source>
        <strain evidence="2">AR-01</strain>
    </source>
</reference>
<evidence type="ECO:0000313" key="3">
    <source>
        <dbReference type="Proteomes" id="UP000823775"/>
    </source>
</evidence>
<evidence type="ECO:0000256" key="1">
    <source>
        <dbReference type="SAM" id="MobiDB-lite"/>
    </source>
</evidence>
<dbReference type="Proteomes" id="UP000823775">
    <property type="component" value="Unassembled WGS sequence"/>
</dbReference>
<evidence type="ECO:0000313" key="2">
    <source>
        <dbReference type="EMBL" id="MCD7462843.1"/>
    </source>
</evidence>
<sequence>MASHADKGKEVVVLDKGLKRLRKGTKGPKSSTTKAPAARRFGEKVMEKHGLKWLNAQKEAKYAFKNLINEGFLELEFPTIRDTVTDTCLLSLRSVTSPWSFNAFFGTPVVDLLGYFILLEKPPYLDIFHTLYGEHSSSCWGRDHNDTHSTLLFSYLIKEARVWVKLLYVVLLPGTYTKEITRERVVLVYMLRRSRDNFCSEVKEPATSSALLLTPTEHYARDDSWRGRMFGMLELQLKIRDRPTTDEEMSALEERYPLTKSVMLMCKVGRAFKKPLDDDEPTILTNGVDDMDDDEDDDTIGAMQLDDAKR</sequence>
<organism evidence="2 3">
    <name type="scientific">Datura stramonium</name>
    <name type="common">Jimsonweed</name>
    <name type="synonym">Common thornapple</name>
    <dbReference type="NCBI Taxonomy" id="4076"/>
    <lineage>
        <taxon>Eukaryota</taxon>
        <taxon>Viridiplantae</taxon>
        <taxon>Streptophyta</taxon>
        <taxon>Embryophyta</taxon>
        <taxon>Tracheophyta</taxon>
        <taxon>Spermatophyta</taxon>
        <taxon>Magnoliopsida</taxon>
        <taxon>eudicotyledons</taxon>
        <taxon>Gunneridae</taxon>
        <taxon>Pentapetalae</taxon>
        <taxon>asterids</taxon>
        <taxon>lamiids</taxon>
        <taxon>Solanales</taxon>
        <taxon>Solanaceae</taxon>
        <taxon>Solanoideae</taxon>
        <taxon>Datureae</taxon>
        <taxon>Datura</taxon>
    </lineage>
</organism>
<proteinExistence type="predicted"/>
<name>A0ABS8SVS7_DATST</name>